<keyword evidence="2" id="KW-1185">Reference proteome</keyword>
<dbReference type="EMBL" id="AP021879">
    <property type="protein sequence ID" value="BBO89245.1"/>
    <property type="molecule type" value="Genomic_DNA"/>
</dbReference>
<protein>
    <submittedName>
        <fullName evidence="1">Uncharacterized protein</fullName>
    </submittedName>
</protein>
<evidence type="ECO:0000313" key="2">
    <source>
        <dbReference type="Proteomes" id="UP000422108"/>
    </source>
</evidence>
<reference evidence="1 2" key="1">
    <citation type="submission" date="2019-11" db="EMBL/GenBank/DDBJ databases">
        <title>Comparative genomics of hydrocarbon-degrading Desulfosarcina strains.</title>
        <authorList>
            <person name="Watanabe M."/>
            <person name="Kojima H."/>
            <person name="Fukui M."/>
        </authorList>
    </citation>
    <scope>NUCLEOTIDE SEQUENCE [LARGE SCALE GENOMIC DNA]</scope>
    <source>
        <strain evidence="2">oXyS1</strain>
    </source>
</reference>
<name>A0A5K8A9J8_9BACT</name>
<organism evidence="1 2">
    <name type="scientific">Desulfosarcina ovata subsp. ovata</name>
    <dbReference type="NCBI Taxonomy" id="2752305"/>
    <lineage>
        <taxon>Bacteria</taxon>
        <taxon>Pseudomonadati</taxon>
        <taxon>Thermodesulfobacteriota</taxon>
        <taxon>Desulfobacteria</taxon>
        <taxon>Desulfobacterales</taxon>
        <taxon>Desulfosarcinaceae</taxon>
        <taxon>Desulfosarcina</taxon>
    </lineage>
</organism>
<accession>A0A5K8A9J8</accession>
<evidence type="ECO:0000313" key="1">
    <source>
        <dbReference type="EMBL" id="BBO89245.1"/>
    </source>
</evidence>
<dbReference type="Proteomes" id="UP000422108">
    <property type="component" value="Chromosome"/>
</dbReference>
<sequence length="96" mass="10877">MIISQAELFQKINATLIHLRRKNPIDIETGGTITTLEDTLNLLTITAFQLNLDEFPSSEKSCLDLIDKEENDLTEVDLEELKYLADSVRWALDVIG</sequence>
<gene>
    <name evidence="1" type="ORF">DSCOOX_24250</name>
</gene>
<dbReference type="RefSeq" id="WP_155310471.1">
    <property type="nucleotide sequence ID" value="NZ_AP021879.1"/>
</dbReference>
<proteinExistence type="predicted"/>
<dbReference type="AlphaFoldDB" id="A0A5K8A9J8"/>